<evidence type="ECO:0000313" key="1">
    <source>
        <dbReference type="EMBL" id="MCZ2571570.1"/>
    </source>
</evidence>
<evidence type="ECO:0000313" key="2">
    <source>
        <dbReference type="Proteomes" id="UP001078742"/>
    </source>
</evidence>
<name>A0A9Q4IQ10_BACFG</name>
<reference evidence="1" key="1">
    <citation type="submission" date="2022-12" db="EMBL/GenBank/DDBJ databases">
        <title>Development of a Multilocus Sequence Typing Scheme for Bacteroides fragilis Based on Whole Genome Sequencing Data and Clinical Application.</title>
        <authorList>
            <person name="Nielsen F.D."/>
            <person name="Justesen U.S."/>
        </authorList>
    </citation>
    <scope>NUCLEOTIDE SEQUENCE</scope>
    <source>
        <strain evidence="1">BF_BC_VIB_DK_2012_57</strain>
    </source>
</reference>
<accession>A0A9Q4IQ10</accession>
<dbReference type="RefSeq" id="WP_168946610.1">
    <property type="nucleotide sequence ID" value="NZ_JABAGK010000003.1"/>
</dbReference>
<dbReference type="Proteomes" id="UP001078742">
    <property type="component" value="Unassembled WGS sequence"/>
</dbReference>
<dbReference type="NCBIfam" id="NF033832">
    <property type="entry name" value="sce7726_fam"/>
    <property type="match status" value="1"/>
</dbReference>
<gene>
    <name evidence="1" type="ORF">O1420_09195</name>
</gene>
<protein>
    <submittedName>
        <fullName evidence="1">Sce7726 family protein</fullName>
    </submittedName>
</protein>
<dbReference type="EMBL" id="JAPUAV010000005">
    <property type="protein sequence ID" value="MCZ2571570.1"/>
    <property type="molecule type" value="Genomic_DNA"/>
</dbReference>
<organism evidence="1 2">
    <name type="scientific">Bacteroides fragilis</name>
    <dbReference type="NCBI Taxonomy" id="817"/>
    <lineage>
        <taxon>Bacteria</taxon>
        <taxon>Pseudomonadati</taxon>
        <taxon>Bacteroidota</taxon>
        <taxon>Bacteroidia</taxon>
        <taxon>Bacteroidales</taxon>
        <taxon>Bacteroidaceae</taxon>
        <taxon>Bacteroides</taxon>
    </lineage>
</organism>
<proteinExistence type="predicted"/>
<sequence>MERLRSYSSIFSRSVFSDIIEYDDYTRLNTILNRYDSKKEHFSTYFDYIKYIYRIIAKDYRCEYIYKNEIINKLLINKYGTKNTIAINEFRVQNSIVDFALFNGESKAFEIKTEYDTKKRLERQIESYSKLFQKCYIVVPEESYQDYDECISENVGIIILSREKGRIRLDEKKEAIVNKNIDTSVLMRSVRATEYRNIVTEYFGELPNVSCFDMFDKCQELIAQIPQPQLHILFLNEIKKRINNTQLLKSFPAEIRQICLSMNLNQRQSESLLKKLNNNIII</sequence>
<comment type="caution">
    <text evidence="1">The sequence shown here is derived from an EMBL/GenBank/DDBJ whole genome shotgun (WGS) entry which is preliminary data.</text>
</comment>
<dbReference type="InterPro" id="IPR047729">
    <property type="entry name" value="Sce7726-like"/>
</dbReference>
<dbReference type="AlphaFoldDB" id="A0A9Q4IQ10"/>